<dbReference type="eggNOG" id="COG1579">
    <property type="taxonomic scope" value="Bacteria"/>
</dbReference>
<gene>
    <name evidence="2" type="ORF">N801_19520</name>
</gene>
<dbReference type="STRING" id="1385519.N801_19520"/>
<feature type="region of interest" description="Disordered" evidence="1">
    <location>
        <begin position="307"/>
        <end position="353"/>
    </location>
</feature>
<reference evidence="2 3" key="1">
    <citation type="submission" date="2013-08" db="EMBL/GenBank/DDBJ databases">
        <title>The genome sequence of Knoellia aerolata.</title>
        <authorList>
            <person name="Zhu W."/>
            <person name="Wang G."/>
        </authorList>
    </citation>
    <scope>NUCLEOTIDE SEQUENCE [LARGE SCALE GENOMIC DNA]</scope>
    <source>
        <strain evidence="2 3">DSM 18566</strain>
    </source>
</reference>
<feature type="compositionally biased region" description="Basic and acidic residues" evidence="1">
    <location>
        <begin position="340"/>
        <end position="353"/>
    </location>
</feature>
<sequence>MRELRTAEAHADFWREPDGSLPVIDPNVPGNQEAFVEVSGLQPALDAATAHVEAAEAAHTAAAQAYTTRAAQEPLFPEGNQDPILLLPVRLEAVYATSADRDPELRVRVFPDDVHVDSHEPGLTEGEQRVGRAYWEAVHAATTDEDLAAAWDALVSRAARRATWVREALTPTNAPPAAPTFPEVETVDEAWMRAARTRLLPDHFEFSAYRDGVLQWRKVGAAIPDTLPLGVAPTSAGDGADDDEIPLDPESRWLADFLKARAVGMALAVPLDSPDDRFDLLTAVGIGSQDAATGGTRLQEQLVAHSHTGGLSVVQPRTPTNNTAGSRSSWRSRQAPLTPTERDARLARHDQASEQEAARLGRALGIDGAVALAPATDPDDEHAELSAALHRLRARSLMWSRALGPVEQAMLDETPVDEPWLHAAADHFAAHVRGRGPHPLLRIGRQPYGVLPVSSLDVWIGAAPDDLLARHVGSFQAAFAERTLRAARILEGPDQDAVLIDLLSFQATPRRLATWFHQVSGRESRPPPSTAGAIPASMAMAWQSVDVRRNDEGTPVEPDWFEPLPDPLPDELRAFLQRRPLAQLLVLFDETIATMRQTHVAPVEADFLAVYVPLATVLEQLCSAPTRSFFYTQAHWSSNAMSNVLRGGPALPGEVDRAVEQALRYRKHFAPFVDLEDEAVNDLEAVEALYRETSDPVSQRVDAWVTSLATRRLHELRESGVDGIRTGGYGWLTDVQATTPEPSREGFLQTPSLHHAATAAVLRSGWQAHADRRAFAVDIQSARARRAQAVIEGVRAGQELTALLGYQFERALHDAHLDRFVRGFRATYPHAPLVEPDAVDSDEARATIGARNVVDGQALRRDRASLQADDAALLAAAGSELRDDAPALRRMIAELDETFDAVGDLVLAESVHQLVGGSPMRAGLAADVAGRGHDLPTDFDVLRTPRTGIPLSHHVAIGLTDETAPGWADDRPLARLEPRLEGWLRRRLGPAGDWPVGTDLGHSWCALDALLATPTAITAAVAAAGGVPDDAVIERLAVVCERLRAVLAGCTPLTARHLDPASDRVGDSLDLRDLDARLRPWWGQVGTCAGRYADAAD</sequence>
<evidence type="ECO:0000313" key="3">
    <source>
        <dbReference type="Proteomes" id="UP000030013"/>
    </source>
</evidence>
<dbReference type="EMBL" id="AVPL01000077">
    <property type="protein sequence ID" value="KGN39705.1"/>
    <property type="molecule type" value="Genomic_DNA"/>
</dbReference>
<evidence type="ECO:0000256" key="1">
    <source>
        <dbReference type="SAM" id="MobiDB-lite"/>
    </source>
</evidence>
<protein>
    <submittedName>
        <fullName evidence="2">Uncharacterized protein</fullName>
    </submittedName>
</protein>
<name>A0A0A0JQF8_9MICO</name>
<dbReference type="eggNOG" id="COG0845">
    <property type="taxonomic scope" value="Bacteria"/>
</dbReference>
<keyword evidence="3" id="KW-1185">Reference proteome</keyword>
<feature type="compositionally biased region" description="Polar residues" evidence="1">
    <location>
        <begin position="315"/>
        <end position="337"/>
    </location>
</feature>
<dbReference type="AlphaFoldDB" id="A0A0A0JQF8"/>
<feature type="non-terminal residue" evidence="2">
    <location>
        <position position="1097"/>
    </location>
</feature>
<evidence type="ECO:0000313" key="2">
    <source>
        <dbReference type="EMBL" id="KGN39705.1"/>
    </source>
</evidence>
<comment type="caution">
    <text evidence="2">The sequence shown here is derived from an EMBL/GenBank/DDBJ whole genome shotgun (WGS) entry which is preliminary data.</text>
</comment>
<accession>A0A0A0JQF8</accession>
<organism evidence="2 3">
    <name type="scientific">Knoellia aerolata DSM 18566</name>
    <dbReference type="NCBI Taxonomy" id="1385519"/>
    <lineage>
        <taxon>Bacteria</taxon>
        <taxon>Bacillati</taxon>
        <taxon>Actinomycetota</taxon>
        <taxon>Actinomycetes</taxon>
        <taxon>Micrococcales</taxon>
        <taxon>Intrasporangiaceae</taxon>
        <taxon>Knoellia</taxon>
    </lineage>
</organism>
<dbReference type="Proteomes" id="UP000030013">
    <property type="component" value="Unassembled WGS sequence"/>
</dbReference>
<proteinExistence type="predicted"/>